<sequence length="518" mass="53863">MAVTIQRIATECGGELHLRQGDADIEISHIAINGADARPDGIFAAVAGTRSHGAKFAGTSPAAAIVTDKAGYEILKTAGETRPVLVFDDLRAHLGPVSSLICGHPSKDMTVIGITGTSGKTTTSYMVEAGLTAAGAVAGLIGTTGTRIAGTPVPTSLTTPEAPTLQELFVQMRDKGVTHVVMEVSSHAIALGRVGGVDFDVALFTNLSQDHLDFHPTMEDYFYTKAKLFVPGSPVRAKKSIICIDDSWGVDLTRLAGPAATTVSTKGAPATFMATDLKSDPDGTSRFLVNYKQKKQKVLIHIPGVFNVANATLAIAAAAAVGVDVRAFTEGLKDIQVPGRMQSIANESDILAVVDYAHKPAALEAAIKAVKDEVKGRVIAVFGAGGDRDHGKRPMMGAAAAAGADTVIITDDNPRSEEPATIRKAIEDGAKEYIAGHPGRRGVEIVNCGDRGEAIRLGVSKAQPGDAIIVAGKGHEHGQLVGDTVKEFDDSKVLASALRDAAADNDDDDAGDSPRGNQ</sequence>
<reference evidence="9" key="1">
    <citation type="submission" date="2017-12" db="EMBL/GenBank/DDBJ databases">
        <authorList>
            <person name="Thomas-White K."/>
            <person name="Wolfe A.J."/>
        </authorList>
    </citation>
    <scope>NUCLEOTIDE SEQUENCE</scope>
    <source>
        <strain evidence="9">UMB0763</strain>
    </source>
</reference>
<organism evidence="9 10">
    <name type="scientific">Corynebacterium pyruviciproducens</name>
    <dbReference type="NCBI Taxonomy" id="598660"/>
    <lineage>
        <taxon>Bacteria</taxon>
        <taxon>Bacillati</taxon>
        <taxon>Actinomycetota</taxon>
        <taxon>Actinomycetes</taxon>
        <taxon>Mycobacteriales</taxon>
        <taxon>Corynebacteriaceae</taxon>
        <taxon>Corynebacterium</taxon>
    </lineage>
</organism>
<keyword evidence="4" id="KW-0963">Cytoplasm</keyword>
<feature type="short sequence motif" description="Meso-diaminopimelate recognition motif" evidence="4">
    <location>
        <begin position="412"/>
        <end position="415"/>
    </location>
</feature>
<protein>
    <recommendedName>
        <fullName evidence="4">UDP-N-acetylmuramoyl-L-alanyl-D-glutamate--2,6-diaminopimelate ligase</fullName>
        <ecNumber evidence="4">6.3.2.13</ecNumber>
    </recommendedName>
    <alternativeName>
        <fullName evidence="4">Meso-A2pm-adding enzyme</fullName>
    </alternativeName>
    <alternativeName>
        <fullName evidence="4">Meso-diaminopimelate-adding enzyme</fullName>
    </alternativeName>
    <alternativeName>
        <fullName evidence="4">UDP-MurNAc-L-Ala-D-Glu:meso-diaminopimelate ligase</fullName>
    </alternativeName>
    <alternativeName>
        <fullName evidence="4">UDP-MurNAc-tripeptide synthetase</fullName>
    </alternativeName>
    <alternativeName>
        <fullName evidence="4">UDP-N-acetylmuramyl-tripeptide synthetase</fullName>
    </alternativeName>
</protein>
<dbReference type="SUPFAM" id="SSF53623">
    <property type="entry name" value="MurD-like peptide ligases, catalytic domain"/>
    <property type="match status" value="1"/>
</dbReference>
<feature type="binding site" evidence="4">
    <location>
        <begin position="116"/>
        <end position="122"/>
    </location>
    <ligand>
        <name>ATP</name>
        <dbReference type="ChEBI" id="CHEBI:30616"/>
    </ligand>
</feature>
<dbReference type="GO" id="GO:0051301">
    <property type="term" value="P:cell division"/>
    <property type="evidence" value="ECO:0007669"/>
    <property type="project" value="UniProtKB-KW"/>
</dbReference>
<accession>A0AAF0YWS9</accession>
<dbReference type="RefSeq" id="WP_101679162.1">
    <property type="nucleotide sequence ID" value="NZ_CP136958.1"/>
</dbReference>
<dbReference type="GO" id="GO:0005524">
    <property type="term" value="F:ATP binding"/>
    <property type="evidence" value="ECO:0007669"/>
    <property type="project" value="UniProtKB-UniRule"/>
</dbReference>
<evidence type="ECO:0000259" key="8">
    <source>
        <dbReference type="Pfam" id="PF08245"/>
    </source>
</evidence>
<dbReference type="HAMAP" id="MF_00208">
    <property type="entry name" value="MurE"/>
    <property type="match status" value="1"/>
</dbReference>
<dbReference type="Gene3D" id="3.40.1390.10">
    <property type="entry name" value="MurE/MurF, N-terminal domain"/>
    <property type="match status" value="1"/>
</dbReference>
<dbReference type="GO" id="GO:0000287">
    <property type="term" value="F:magnesium ion binding"/>
    <property type="evidence" value="ECO:0007669"/>
    <property type="project" value="UniProtKB-UniRule"/>
</dbReference>
<dbReference type="SUPFAM" id="SSF63418">
    <property type="entry name" value="MurE/MurF N-terminal domain"/>
    <property type="match status" value="1"/>
</dbReference>
<keyword evidence="3 4" id="KW-0131">Cell cycle</keyword>
<evidence type="ECO:0000256" key="2">
    <source>
        <dbReference type="ARBA" id="ARBA00022618"/>
    </source>
</evidence>
<dbReference type="Gene3D" id="3.40.1190.10">
    <property type="entry name" value="Mur-like, catalytic domain"/>
    <property type="match status" value="1"/>
</dbReference>
<keyword evidence="4 9" id="KW-0436">Ligase</keyword>
<feature type="binding site" evidence="4">
    <location>
        <begin position="158"/>
        <end position="159"/>
    </location>
    <ligand>
        <name>UDP-N-acetyl-alpha-D-muramoyl-L-alanyl-D-glutamate</name>
        <dbReference type="ChEBI" id="CHEBI:83900"/>
    </ligand>
</feature>
<dbReference type="GO" id="GO:0008360">
    <property type="term" value="P:regulation of cell shape"/>
    <property type="evidence" value="ECO:0007669"/>
    <property type="project" value="UniProtKB-KW"/>
</dbReference>
<keyword evidence="4 5" id="KW-0961">Cell wall biogenesis/degradation</keyword>
<dbReference type="InterPro" id="IPR036615">
    <property type="entry name" value="Mur_ligase_C_dom_sf"/>
</dbReference>
<dbReference type="InterPro" id="IPR005761">
    <property type="entry name" value="UDP-N-AcMur-Glu-dNH2Pim_ligase"/>
</dbReference>
<feature type="binding site" evidence="4">
    <location>
        <begin position="412"/>
        <end position="415"/>
    </location>
    <ligand>
        <name>meso-2,6-diaminopimelate</name>
        <dbReference type="ChEBI" id="CHEBI:57791"/>
    </ligand>
</feature>
<dbReference type="Proteomes" id="UP000234560">
    <property type="component" value="Chromosome"/>
</dbReference>
<dbReference type="Gene3D" id="3.90.190.20">
    <property type="entry name" value="Mur ligase, C-terminal domain"/>
    <property type="match status" value="1"/>
</dbReference>
<keyword evidence="4" id="KW-0547">Nucleotide-binding</keyword>
<comment type="function">
    <text evidence="4">Catalyzes the addition of meso-diaminopimelic acid to the nucleotide precursor UDP-N-acetylmuramoyl-L-alanyl-D-glutamate (UMAG) in the biosynthesis of bacterial cell-wall peptidoglycan.</text>
</comment>
<comment type="cofactor">
    <cofactor evidence="4">
        <name>Mg(2+)</name>
        <dbReference type="ChEBI" id="CHEBI:18420"/>
    </cofactor>
</comment>
<evidence type="ECO:0000259" key="7">
    <source>
        <dbReference type="Pfam" id="PF02875"/>
    </source>
</evidence>
<dbReference type="Pfam" id="PF08245">
    <property type="entry name" value="Mur_ligase_M"/>
    <property type="match status" value="1"/>
</dbReference>
<feature type="region of interest" description="Disordered" evidence="6">
    <location>
        <begin position="499"/>
        <end position="518"/>
    </location>
</feature>
<evidence type="ECO:0000313" key="10">
    <source>
        <dbReference type="Proteomes" id="UP000234560"/>
    </source>
</evidence>
<proteinExistence type="inferred from homology"/>
<dbReference type="InterPro" id="IPR035911">
    <property type="entry name" value="MurE/MurF_N"/>
</dbReference>
<dbReference type="PANTHER" id="PTHR23135">
    <property type="entry name" value="MUR LIGASE FAMILY MEMBER"/>
    <property type="match status" value="1"/>
</dbReference>
<dbReference type="InterPro" id="IPR004101">
    <property type="entry name" value="Mur_ligase_C"/>
</dbReference>
<feature type="domain" description="Mur ligase central" evidence="8">
    <location>
        <begin position="114"/>
        <end position="318"/>
    </location>
</feature>
<dbReference type="GO" id="GO:0071555">
    <property type="term" value="P:cell wall organization"/>
    <property type="evidence" value="ECO:0007669"/>
    <property type="project" value="UniProtKB-KW"/>
</dbReference>
<dbReference type="SUPFAM" id="SSF53244">
    <property type="entry name" value="MurD-like peptide ligases, peptide-binding domain"/>
    <property type="match status" value="1"/>
</dbReference>
<name>A0AAF0YWS9_9CORY</name>
<evidence type="ECO:0000256" key="5">
    <source>
        <dbReference type="RuleBase" id="RU004135"/>
    </source>
</evidence>
<dbReference type="EMBL" id="CP136958">
    <property type="protein sequence ID" value="WOT02971.1"/>
    <property type="molecule type" value="Genomic_DNA"/>
</dbReference>
<dbReference type="KEGG" id="cpyr:CYJ47_04150"/>
<feature type="modified residue" description="N6-carboxylysine" evidence="4">
    <location>
        <position position="225"/>
    </location>
</feature>
<evidence type="ECO:0000256" key="1">
    <source>
        <dbReference type="ARBA" id="ARBA00005898"/>
    </source>
</evidence>
<keyword evidence="4" id="KW-0460">Magnesium</keyword>
<dbReference type="Pfam" id="PF02875">
    <property type="entry name" value="Mur_ligase_C"/>
    <property type="match status" value="1"/>
</dbReference>
<comment type="pathway">
    <text evidence="4 5">Cell wall biogenesis; peptidoglycan biosynthesis.</text>
</comment>
<dbReference type="GO" id="GO:0008765">
    <property type="term" value="F:UDP-N-acetylmuramoylalanyl-D-glutamate-2,6-diaminopimelate ligase activity"/>
    <property type="evidence" value="ECO:0007669"/>
    <property type="project" value="UniProtKB-UniRule"/>
</dbReference>
<dbReference type="NCBIfam" id="NF001124">
    <property type="entry name" value="PRK00139.1-2"/>
    <property type="match status" value="1"/>
</dbReference>
<comment type="subcellular location">
    <subcellularLocation>
        <location evidence="4 5">Cytoplasm</location>
    </subcellularLocation>
</comment>
<dbReference type="EC" id="6.3.2.13" evidence="4"/>
<dbReference type="NCBIfam" id="NF001126">
    <property type="entry name" value="PRK00139.1-4"/>
    <property type="match status" value="1"/>
</dbReference>
<gene>
    <name evidence="4" type="primary">murE</name>
    <name evidence="9" type="ORF">CYJ47_04150</name>
</gene>
<feature type="binding site" evidence="4">
    <location>
        <position position="388"/>
    </location>
    <ligand>
        <name>meso-2,6-diaminopimelate</name>
        <dbReference type="ChEBI" id="CHEBI:57791"/>
    </ligand>
</feature>
<feature type="binding site" evidence="4">
    <location>
        <position position="476"/>
    </location>
    <ligand>
        <name>meso-2,6-diaminopimelate</name>
        <dbReference type="ChEBI" id="CHEBI:57791"/>
    </ligand>
</feature>
<dbReference type="InterPro" id="IPR036565">
    <property type="entry name" value="Mur-like_cat_sf"/>
</dbReference>
<comment type="similarity">
    <text evidence="1 4">Belongs to the MurCDEF family. MurE subfamily.</text>
</comment>
<comment type="caution">
    <text evidence="4">Lacks conserved residue(s) required for the propagation of feature annotation.</text>
</comment>
<feature type="binding site" evidence="4">
    <location>
        <position position="472"/>
    </location>
    <ligand>
        <name>meso-2,6-diaminopimelate</name>
        <dbReference type="ChEBI" id="CHEBI:57791"/>
    </ligand>
</feature>
<evidence type="ECO:0000313" key="9">
    <source>
        <dbReference type="EMBL" id="WOT02971.1"/>
    </source>
</evidence>
<reference evidence="9" key="2">
    <citation type="submission" date="2023-10" db="EMBL/GenBank/DDBJ databases">
        <authorList>
            <person name="Choi B."/>
        </authorList>
    </citation>
    <scope>NUCLEOTIDE SEQUENCE</scope>
    <source>
        <strain evidence="9">UMB0763</strain>
    </source>
</reference>
<dbReference type="InterPro" id="IPR013221">
    <property type="entry name" value="Mur_ligase_cen"/>
</dbReference>
<comment type="PTM">
    <text evidence="4">Carboxylation is probably crucial for Mg(2+) binding and, consequently, for the gamma-phosphate positioning of ATP.</text>
</comment>
<keyword evidence="2 4" id="KW-0132">Cell division</keyword>
<feature type="binding site" evidence="4">
    <location>
        <position position="185"/>
    </location>
    <ligand>
        <name>UDP-N-acetyl-alpha-D-muramoyl-L-alanyl-D-glutamate</name>
        <dbReference type="ChEBI" id="CHEBI:83900"/>
    </ligand>
</feature>
<evidence type="ECO:0000256" key="3">
    <source>
        <dbReference type="ARBA" id="ARBA00023306"/>
    </source>
</evidence>
<evidence type="ECO:0000256" key="6">
    <source>
        <dbReference type="SAM" id="MobiDB-lite"/>
    </source>
</evidence>
<evidence type="ECO:0000256" key="4">
    <source>
        <dbReference type="HAMAP-Rule" id="MF_00208"/>
    </source>
</evidence>
<feature type="binding site" evidence="4">
    <location>
        <position position="193"/>
    </location>
    <ligand>
        <name>UDP-N-acetyl-alpha-D-muramoyl-L-alanyl-D-glutamate</name>
        <dbReference type="ChEBI" id="CHEBI:83900"/>
    </ligand>
</feature>
<keyword evidence="4 5" id="KW-0573">Peptidoglycan synthesis</keyword>
<dbReference type="AlphaFoldDB" id="A0AAF0YWS9"/>
<dbReference type="GO" id="GO:0005737">
    <property type="term" value="C:cytoplasm"/>
    <property type="evidence" value="ECO:0007669"/>
    <property type="project" value="UniProtKB-SubCell"/>
</dbReference>
<feature type="domain" description="Mur ligase C-terminal" evidence="7">
    <location>
        <begin position="339"/>
        <end position="474"/>
    </location>
</feature>
<dbReference type="PANTHER" id="PTHR23135:SF4">
    <property type="entry name" value="UDP-N-ACETYLMURAMOYL-L-ALANYL-D-GLUTAMATE--2,6-DIAMINOPIMELATE LIGASE MURE HOMOLOG, CHLOROPLASTIC"/>
    <property type="match status" value="1"/>
</dbReference>
<dbReference type="GO" id="GO:0009252">
    <property type="term" value="P:peptidoglycan biosynthetic process"/>
    <property type="evidence" value="ECO:0007669"/>
    <property type="project" value="UniProtKB-UniRule"/>
</dbReference>
<comment type="catalytic activity">
    <reaction evidence="4">
        <text>UDP-N-acetyl-alpha-D-muramoyl-L-alanyl-D-glutamate + meso-2,6-diaminopimelate + ATP = UDP-N-acetyl-alpha-D-muramoyl-L-alanyl-gamma-D-glutamyl-meso-2,6-diaminopimelate + ADP + phosphate + H(+)</text>
        <dbReference type="Rhea" id="RHEA:23676"/>
        <dbReference type="ChEBI" id="CHEBI:15378"/>
        <dbReference type="ChEBI" id="CHEBI:30616"/>
        <dbReference type="ChEBI" id="CHEBI:43474"/>
        <dbReference type="ChEBI" id="CHEBI:57791"/>
        <dbReference type="ChEBI" id="CHEBI:83900"/>
        <dbReference type="ChEBI" id="CHEBI:83905"/>
        <dbReference type="ChEBI" id="CHEBI:456216"/>
        <dbReference type="EC" id="6.3.2.13"/>
    </reaction>
</comment>
<dbReference type="NCBIfam" id="TIGR01085">
    <property type="entry name" value="murE"/>
    <property type="match status" value="1"/>
</dbReference>
<keyword evidence="4" id="KW-0067">ATP-binding</keyword>
<keyword evidence="4 5" id="KW-0133">Cell shape</keyword>